<dbReference type="SMART" id="SM00220">
    <property type="entry name" value="S_TKc"/>
    <property type="match status" value="1"/>
</dbReference>
<dbReference type="GeneID" id="105320496"/>
<dbReference type="RefSeq" id="XP_011416747.3">
    <property type="nucleotide sequence ID" value="XM_011418445.4"/>
</dbReference>
<name>A0A8W8NN75_MAGGI</name>
<feature type="binding site" evidence="6">
    <location>
        <position position="98"/>
    </location>
    <ligand>
        <name>ATP</name>
        <dbReference type="ChEBI" id="CHEBI:30616"/>
    </ligand>
</feature>
<keyword evidence="9" id="KW-1185">Reference proteome</keyword>
<dbReference type="OMA" id="NREGMAT"/>
<evidence type="ECO:0000256" key="2">
    <source>
        <dbReference type="ARBA" id="ARBA00022679"/>
    </source>
</evidence>
<dbReference type="InterPro" id="IPR008271">
    <property type="entry name" value="Ser/Thr_kinase_AS"/>
</dbReference>
<evidence type="ECO:0000256" key="4">
    <source>
        <dbReference type="ARBA" id="ARBA00022777"/>
    </source>
</evidence>
<keyword evidence="1" id="KW-0723">Serine/threonine-protein kinase</keyword>
<dbReference type="InterPro" id="IPR000719">
    <property type="entry name" value="Prot_kinase_dom"/>
</dbReference>
<reference evidence="8" key="1">
    <citation type="submission" date="2022-08" db="UniProtKB">
        <authorList>
            <consortium name="EnsemblMetazoa"/>
        </authorList>
    </citation>
    <scope>IDENTIFICATION</scope>
    <source>
        <strain evidence="8">05x7-T-G4-1.051#20</strain>
    </source>
</reference>
<dbReference type="GO" id="GO:0004674">
    <property type="term" value="F:protein serine/threonine kinase activity"/>
    <property type="evidence" value="ECO:0007669"/>
    <property type="project" value="UniProtKB-KW"/>
</dbReference>
<accession>A0A8W8NN75</accession>
<proteinExistence type="predicted"/>
<dbReference type="GO" id="GO:0005524">
    <property type="term" value="F:ATP binding"/>
    <property type="evidence" value="ECO:0007669"/>
    <property type="project" value="UniProtKB-UniRule"/>
</dbReference>
<dbReference type="InterPro" id="IPR051681">
    <property type="entry name" value="Ser/Thr_Kinases-Pseudokinases"/>
</dbReference>
<keyword evidence="3 6" id="KW-0547">Nucleotide-binding</keyword>
<dbReference type="PANTHER" id="PTHR44329">
    <property type="entry name" value="SERINE/THREONINE-PROTEIN KINASE TNNI3K-RELATED"/>
    <property type="match status" value="1"/>
</dbReference>
<dbReference type="PROSITE" id="PS50011">
    <property type="entry name" value="PROTEIN_KINASE_DOM"/>
    <property type="match status" value="1"/>
</dbReference>
<evidence type="ECO:0000256" key="6">
    <source>
        <dbReference type="PROSITE-ProRule" id="PRU10141"/>
    </source>
</evidence>
<organism evidence="8 9">
    <name type="scientific">Magallana gigas</name>
    <name type="common">Pacific oyster</name>
    <name type="synonym">Crassostrea gigas</name>
    <dbReference type="NCBI Taxonomy" id="29159"/>
    <lineage>
        <taxon>Eukaryota</taxon>
        <taxon>Metazoa</taxon>
        <taxon>Spiralia</taxon>
        <taxon>Lophotrochozoa</taxon>
        <taxon>Mollusca</taxon>
        <taxon>Bivalvia</taxon>
        <taxon>Autobranchia</taxon>
        <taxon>Pteriomorphia</taxon>
        <taxon>Ostreida</taxon>
        <taxon>Ostreoidea</taxon>
        <taxon>Ostreidae</taxon>
        <taxon>Magallana</taxon>
    </lineage>
</organism>
<dbReference type="PROSITE" id="PS00107">
    <property type="entry name" value="PROTEIN_KINASE_ATP"/>
    <property type="match status" value="1"/>
</dbReference>
<sequence>MGGDNKKSNIDRDIEELLNILKSLYDEHGSTIPKLKKSLEILQTIKEEAKDLQVSSEQDTISTLDLKDLDVPWKKIGAGNFGSVFKTTWKGTSTVAIKVLKEQAKHQARESRLLRYLSHENIIAYRGMGYVQSEEELKRILEGNRDEEVREMFQVPSMFFVMEYIPTNLYRYIVQQESHERQGLSLGKAWDVGKQIASALSYLHSEGIVHRDMKPDNILIQGYVNKFIIKIADFGLAWQDDQIDKQQTRYGSVMSDNNTVSQVSGYGFVNIRWGPPEFRSSLESGKSHSMTDYRKGDVYCFGLIMLFTVSGLKPLAELSSSSIQDEIELPTPSIPKEYIGDPNDIIAKSIIECTIDTPEKRPTAEDVIEKFYRGKNPYLSEADEGELFSCGFMDKTDIFVADSCTDEDASQKGFFESRIRPSGYQHDDLSCPIQVESKPCRDRYENWDKEEEYIANYQEFSRQAKDKIIDNNPTVALKRLAFARPGEDECQRVEMFFKQSEYVHHRAMRKIWMSLNEQQKQDAIPNKADVNPFFSNTFGLHVAILTDEGPGNPQYFVFPQRAKRAGMSAPGAFTCGAVESASTPDIKGEGTSRRVDLVNTAVRGLREELGLELSGSDTEAVCLTTIYLKTDTHEWGLCGFVDLTDDRIKPENHISADNLKDRFSSGPKDKFEHQTLTFVKFTLEDMVDFVFENHDNFASSAKLVVVKVLQAFFGWSRVQREFESRKVTS</sequence>
<dbReference type="PROSITE" id="PS00108">
    <property type="entry name" value="PROTEIN_KINASE_ST"/>
    <property type="match status" value="1"/>
</dbReference>
<dbReference type="EnsemblMetazoa" id="G6571.1">
    <property type="protein sequence ID" value="G6571.1:cds"/>
    <property type="gene ID" value="G6571"/>
</dbReference>
<evidence type="ECO:0000256" key="5">
    <source>
        <dbReference type="ARBA" id="ARBA00022840"/>
    </source>
</evidence>
<evidence type="ECO:0000259" key="7">
    <source>
        <dbReference type="PROSITE" id="PS50011"/>
    </source>
</evidence>
<keyword evidence="5 6" id="KW-0067">ATP-binding</keyword>
<dbReference type="OrthoDB" id="346907at2759"/>
<dbReference type="PANTHER" id="PTHR44329:SF288">
    <property type="entry name" value="MITOGEN-ACTIVATED PROTEIN KINASE KINASE KINASE 20"/>
    <property type="match status" value="1"/>
</dbReference>
<dbReference type="AlphaFoldDB" id="A0A8W8NN75"/>
<evidence type="ECO:0000256" key="1">
    <source>
        <dbReference type="ARBA" id="ARBA00022527"/>
    </source>
</evidence>
<dbReference type="InterPro" id="IPR017441">
    <property type="entry name" value="Protein_kinase_ATP_BS"/>
</dbReference>
<feature type="domain" description="Protein kinase" evidence="7">
    <location>
        <begin position="70"/>
        <end position="379"/>
    </location>
</feature>
<keyword evidence="4" id="KW-0418">Kinase</keyword>
<evidence type="ECO:0000313" key="9">
    <source>
        <dbReference type="Proteomes" id="UP000005408"/>
    </source>
</evidence>
<dbReference type="InterPro" id="IPR011009">
    <property type="entry name" value="Kinase-like_dom_sf"/>
</dbReference>
<protein>
    <recommendedName>
        <fullName evidence="7">Protein kinase domain-containing protein</fullName>
    </recommendedName>
</protein>
<dbReference type="Pfam" id="PF07714">
    <property type="entry name" value="PK_Tyr_Ser-Thr"/>
    <property type="match status" value="1"/>
</dbReference>
<dbReference type="Proteomes" id="UP000005408">
    <property type="component" value="Unassembled WGS sequence"/>
</dbReference>
<dbReference type="KEGG" id="crg:105320496"/>
<keyword evidence="2" id="KW-0808">Transferase</keyword>
<dbReference type="Gene3D" id="1.10.510.10">
    <property type="entry name" value="Transferase(Phosphotransferase) domain 1"/>
    <property type="match status" value="1"/>
</dbReference>
<evidence type="ECO:0000256" key="3">
    <source>
        <dbReference type="ARBA" id="ARBA00022741"/>
    </source>
</evidence>
<evidence type="ECO:0000313" key="8">
    <source>
        <dbReference type="EnsemblMetazoa" id="G6571.1:cds"/>
    </source>
</evidence>
<dbReference type="SUPFAM" id="SSF56112">
    <property type="entry name" value="Protein kinase-like (PK-like)"/>
    <property type="match status" value="1"/>
</dbReference>
<dbReference type="InterPro" id="IPR001245">
    <property type="entry name" value="Ser-Thr/Tyr_kinase_cat_dom"/>
</dbReference>